<gene>
    <name evidence="1" type="ORF">ABID13_005055</name>
</gene>
<dbReference type="InterPro" id="IPR005358">
    <property type="entry name" value="Puta_zinc/iron-chelating_dom"/>
</dbReference>
<proteinExistence type="predicted"/>
<comment type="caution">
    <text evidence="1">The sequence shown here is derived from an EMBL/GenBank/DDBJ whole genome shotgun (WGS) entry which is preliminary data.</text>
</comment>
<name>A0ABV2G528_9FIRM</name>
<dbReference type="EMBL" id="JBEPLZ010000029">
    <property type="protein sequence ID" value="MET3573393.1"/>
    <property type="molecule type" value="Genomic_DNA"/>
</dbReference>
<reference evidence="1 2" key="1">
    <citation type="submission" date="2024-06" db="EMBL/GenBank/DDBJ databases">
        <title>Genomic Encyclopedia of Type Strains, Phase IV (KMG-IV): sequencing the most valuable type-strain genomes for metagenomic binning, comparative biology and taxonomic classification.</title>
        <authorList>
            <person name="Goeker M."/>
        </authorList>
    </citation>
    <scope>NUCLEOTIDE SEQUENCE [LARGE SCALE GENOMIC DNA]</scope>
    <source>
        <strain evidence="1 2">DSM 19261</strain>
    </source>
</reference>
<dbReference type="PANTHER" id="PTHR35866">
    <property type="entry name" value="PUTATIVE-RELATED"/>
    <property type="match status" value="1"/>
</dbReference>
<keyword evidence="2" id="KW-1185">Reference proteome</keyword>
<protein>
    <submittedName>
        <fullName evidence="1">Fe-S-cluster containining protein</fullName>
    </submittedName>
</protein>
<sequence>MKREDFVMERNVSLEEISDGKRYEGNDLVKADCGDCEGCSACCQGMGSSILLDPYDIKRMEEGLCMDFNQLMAGHIELNVVDHVILPNLKMTGSGERCSFLDGHGRCSIHPYRPGFCRLFPLGRVYEDRSFRYFLQIHECPRENRTKVKVRKWVDTPDFKSYERFVADWHYFLKDLGERLKESGNQETIKAVNMYVLNQFYVTPYKAGEDFYPQFYRRLEAAAAIAAV</sequence>
<dbReference type="Pfam" id="PF03692">
    <property type="entry name" value="CxxCxxCC"/>
    <property type="match status" value="1"/>
</dbReference>
<dbReference type="Proteomes" id="UP001549200">
    <property type="component" value="Unassembled WGS sequence"/>
</dbReference>
<evidence type="ECO:0000313" key="2">
    <source>
        <dbReference type="Proteomes" id="UP001549200"/>
    </source>
</evidence>
<accession>A0ABV2G528</accession>
<dbReference type="PANTHER" id="PTHR35866:SF1">
    <property type="entry name" value="YKGJ FAMILY CYSTEINE CLUSTER PROTEIN"/>
    <property type="match status" value="1"/>
</dbReference>
<organism evidence="1 2">
    <name type="scientific">Enterocloster citroniae</name>
    <dbReference type="NCBI Taxonomy" id="358743"/>
    <lineage>
        <taxon>Bacteria</taxon>
        <taxon>Bacillati</taxon>
        <taxon>Bacillota</taxon>
        <taxon>Clostridia</taxon>
        <taxon>Lachnospirales</taxon>
        <taxon>Lachnospiraceae</taxon>
        <taxon>Enterocloster</taxon>
    </lineage>
</organism>
<evidence type="ECO:0000313" key="1">
    <source>
        <dbReference type="EMBL" id="MET3573393.1"/>
    </source>
</evidence>